<dbReference type="EMBL" id="UGXK01000001">
    <property type="protein sequence ID" value="SUG69285.1"/>
    <property type="molecule type" value="Genomic_DNA"/>
</dbReference>
<keyword evidence="1" id="KW-0808">Transferase</keyword>
<dbReference type="GO" id="GO:0016740">
    <property type="term" value="F:transferase activity"/>
    <property type="evidence" value="ECO:0007669"/>
    <property type="project" value="UniProtKB-KW"/>
</dbReference>
<protein>
    <submittedName>
        <fullName evidence="1">Phospholipase</fullName>
        <ecNumber evidence="1">2.7.8.-</ecNumber>
    </submittedName>
</protein>
<dbReference type="EC" id="2.7.8.-" evidence="1"/>
<evidence type="ECO:0000313" key="1">
    <source>
        <dbReference type="EMBL" id="SUG69285.1"/>
    </source>
</evidence>
<accession>A0A379UMC4</accession>
<name>A0A379UMC4_SALET</name>
<sequence length="70" mass="8236">MNDCKQVDESMLPKRTWWNLTKSVLAFHFLRHFPALVGWLPAHTPHLAQVPPPASRKWKPRIALIRKIQE</sequence>
<dbReference type="AlphaFoldDB" id="A0A379UMC4"/>
<reference evidence="1 2" key="1">
    <citation type="submission" date="2018-06" db="EMBL/GenBank/DDBJ databases">
        <authorList>
            <consortium name="Pathogen Informatics"/>
            <person name="Doyle S."/>
        </authorList>
    </citation>
    <scope>NUCLEOTIDE SEQUENCE [LARGE SCALE GENOMIC DNA]</scope>
    <source>
        <strain evidence="1 2">NCTC5798</strain>
    </source>
</reference>
<gene>
    <name evidence="1" type="primary">ybhO_1</name>
    <name evidence="1" type="ORF">NCTC5798_00349</name>
</gene>
<organism evidence="1 2">
    <name type="scientific">Salmonella enterica I</name>
    <dbReference type="NCBI Taxonomy" id="59201"/>
    <lineage>
        <taxon>Bacteria</taxon>
        <taxon>Pseudomonadati</taxon>
        <taxon>Pseudomonadota</taxon>
        <taxon>Gammaproteobacteria</taxon>
        <taxon>Enterobacterales</taxon>
        <taxon>Enterobacteriaceae</taxon>
        <taxon>Salmonella</taxon>
    </lineage>
</organism>
<evidence type="ECO:0000313" key="2">
    <source>
        <dbReference type="Proteomes" id="UP000255534"/>
    </source>
</evidence>
<dbReference type="Proteomes" id="UP000255534">
    <property type="component" value="Unassembled WGS sequence"/>
</dbReference>
<proteinExistence type="predicted"/>